<comment type="caution">
    <text evidence="2">The sequence shown here is derived from an EMBL/GenBank/DDBJ whole genome shotgun (WGS) entry which is preliminary data.</text>
</comment>
<dbReference type="InterPro" id="IPR016181">
    <property type="entry name" value="Acyl_CoA_acyltransferase"/>
</dbReference>
<dbReference type="Gene3D" id="3.40.630.30">
    <property type="match status" value="1"/>
</dbReference>
<evidence type="ECO:0000259" key="1">
    <source>
        <dbReference type="PROSITE" id="PS51186"/>
    </source>
</evidence>
<feature type="domain" description="N-acetyltransferase" evidence="1">
    <location>
        <begin position="20"/>
        <end position="207"/>
    </location>
</feature>
<dbReference type="CDD" id="cd04301">
    <property type="entry name" value="NAT_SF"/>
    <property type="match status" value="1"/>
</dbReference>
<evidence type="ECO:0000313" key="3">
    <source>
        <dbReference type="Proteomes" id="UP000003288"/>
    </source>
</evidence>
<dbReference type="GO" id="GO:0016747">
    <property type="term" value="F:acyltransferase activity, transferring groups other than amino-acyl groups"/>
    <property type="evidence" value="ECO:0007669"/>
    <property type="project" value="InterPro"/>
</dbReference>
<protein>
    <recommendedName>
        <fullName evidence="1">N-acetyltransferase domain-containing protein</fullName>
    </recommendedName>
</protein>
<organism evidence="2 3">
    <name type="scientific">Caminibacter mediatlanticus TB-2</name>
    <dbReference type="NCBI Taxonomy" id="391592"/>
    <lineage>
        <taxon>Bacteria</taxon>
        <taxon>Pseudomonadati</taxon>
        <taxon>Campylobacterota</taxon>
        <taxon>Epsilonproteobacteria</taxon>
        <taxon>Nautiliales</taxon>
        <taxon>Nautiliaceae</taxon>
        <taxon>Caminibacter</taxon>
    </lineage>
</organism>
<gene>
    <name evidence="2" type="ORF">CMTB2_00334</name>
</gene>
<dbReference type="PROSITE" id="PS51186">
    <property type="entry name" value="GNAT"/>
    <property type="match status" value="1"/>
</dbReference>
<dbReference type="SUPFAM" id="SSF55729">
    <property type="entry name" value="Acyl-CoA N-acyltransferases (Nat)"/>
    <property type="match status" value="1"/>
</dbReference>
<name>A0AAI9F1T4_9BACT</name>
<dbReference type="EMBL" id="ABCJ01000011">
    <property type="protein sequence ID" value="EDM23045.1"/>
    <property type="molecule type" value="Genomic_DNA"/>
</dbReference>
<accession>A0AAI9F1T4</accession>
<proteinExistence type="predicted"/>
<dbReference type="Proteomes" id="UP000003288">
    <property type="component" value="Unassembled WGS sequence"/>
</dbReference>
<reference evidence="2 3" key="1">
    <citation type="journal article" date="2011" name="Stand. Genomic Sci.">
        <title>Draft genome sequence of Caminibacter mediatlanticus strain TB-2, an epsilonproteobacterium isolated from a deep-sea hydrothermal vent.</title>
        <authorList>
            <person name="Giovannelli D."/>
            <person name="Ferriera S."/>
            <person name="Johnson J."/>
            <person name="Kravitz S."/>
            <person name="Perez-Rodriguez I."/>
            <person name="Ricci J."/>
            <person name="O'Brien C."/>
            <person name="Voordeckers J.W."/>
            <person name="Bini E."/>
            <person name="Vetriani C."/>
        </authorList>
    </citation>
    <scope>NUCLEOTIDE SEQUENCE [LARGE SCALE GENOMIC DNA]</scope>
    <source>
        <strain evidence="2 3">TB-2</strain>
    </source>
</reference>
<dbReference type="RefSeq" id="WP_007475423.1">
    <property type="nucleotide sequence ID" value="NZ_ABCJ01000011.1"/>
</dbReference>
<dbReference type="InterPro" id="IPR000182">
    <property type="entry name" value="GNAT_dom"/>
</dbReference>
<sequence>MKGHIGISSPFFIVKEKLPALIRDIKKEDAKDITELFKLNYEDTYYKKSFYNPSTWEEMVESKKYYPVVAEVNGKVIGQFLLTVNDKYNGEIGAVVVHPNFKGRGLMNQMFDYLIQKAKSLGLYAIYGEAIMFHPFSQKANLKHGMIESALQLGEVASWIAQKDIKFEKRSATLVSYLLFKKEKRSLYLPEVYKKVILDRYKKLNIPLSKTVIRPVKKSLKLWENRLLKLSGLIIDGKIKNFENRFNTLFAKVKLRGEMVYADINLHTKEIDEIVSFLNKKRFFYSGVLFYRYNGFDYLRLQYENTHNVEEKLNVCFSDYCKWLTKYVRRDKKRVYRL</sequence>
<evidence type="ECO:0000313" key="2">
    <source>
        <dbReference type="EMBL" id="EDM23045.1"/>
    </source>
</evidence>
<dbReference type="Pfam" id="PF00583">
    <property type="entry name" value="Acetyltransf_1"/>
    <property type="match status" value="1"/>
</dbReference>
<dbReference type="AlphaFoldDB" id="A0AAI9F1T4"/>